<comment type="caution">
    <text evidence="1">The sequence shown here is derived from an EMBL/GenBank/DDBJ whole genome shotgun (WGS) entry which is preliminary data.</text>
</comment>
<dbReference type="CDD" id="cd20691">
    <property type="entry name" value="CdiI_EC536-like"/>
    <property type="match status" value="1"/>
</dbReference>
<organism evidence="1 2">
    <name type="scientific">Baia soyae</name>
    <dbReference type="NCBI Taxonomy" id="1544746"/>
    <lineage>
        <taxon>Bacteria</taxon>
        <taxon>Bacillati</taxon>
        <taxon>Bacillota</taxon>
        <taxon>Bacilli</taxon>
        <taxon>Bacillales</taxon>
        <taxon>Thermoactinomycetaceae</taxon>
        <taxon>Baia</taxon>
    </lineage>
</organism>
<gene>
    <name evidence="1" type="ORF">EDD57_13012</name>
</gene>
<keyword evidence="2" id="KW-1185">Reference proteome</keyword>
<protein>
    <submittedName>
        <fullName evidence="1">Uncharacterized protein</fullName>
    </submittedName>
</protein>
<dbReference type="OrthoDB" id="4829274at2"/>
<name>A0A4R2RR44_9BACL</name>
<reference evidence="1 2" key="1">
    <citation type="submission" date="2019-03" db="EMBL/GenBank/DDBJ databases">
        <title>Genomic Encyclopedia of Type Strains, Phase IV (KMG-IV): sequencing the most valuable type-strain genomes for metagenomic binning, comparative biology and taxonomic classification.</title>
        <authorList>
            <person name="Goeker M."/>
        </authorList>
    </citation>
    <scope>NUCLEOTIDE SEQUENCE [LARGE SCALE GENOMIC DNA]</scope>
    <source>
        <strain evidence="1 2">DSM 46831</strain>
    </source>
</reference>
<dbReference type="EMBL" id="SLXV01000030">
    <property type="protein sequence ID" value="TCP65773.1"/>
    <property type="molecule type" value="Genomic_DNA"/>
</dbReference>
<sequence length="91" mass="10858">MVGQKVSLEYVVPIAFERLFEDPFLGADLYRGDLLQAILRVDSCFWNEHIDLRFELDSIVLEVTLFFETLQFQLEEYQQLQTDCNRKEESY</sequence>
<dbReference type="InterPro" id="IPR040547">
    <property type="entry name" value="CdiI"/>
</dbReference>
<evidence type="ECO:0000313" key="2">
    <source>
        <dbReference type="Proteomes" id="UP000294746"/>
    </source>
</evidence>
<dbReference type="Pfam" id="PF18616">
    <property type="entry name" value="CdiI_3"/>
    <property type="match status" value="1"/>
</dbReference>
<evidence type="ECO:0000313" key="1">
    <source>
        <dbReference type="EMBL" id="TCP65773.1"/>
    </source>
</evidence>
<dbReference type="AlphaFoldDB" id="A0A4R2RR44"/>
<accession>A0A4R2RR44</accession>
<dbReference type="Proteomes" id="UP000294746">
    <property type="component" value="Unassembled WGS sequence"/>
</dbReference>
<proteinExistence type="predicted"/>